<dbReference type="GO" id="GO:0043386">
    <property type="term" value="P:mycotoxin biosynthetic process"/>
    <property type="evidence" value="ECO:0007669"/>
    <property type="project" value="UniProtKB-ARBA"/>
</dbReference>
<evidence type="ECO:0000256" key="3">
    <source>
        <dbReference type="ARBA" id="ARBA00022723"/>
    </source>
</evidence>
<dbReference type="Proteomes" id="UP001147760">
    <property type="component" value="Unassembled WGS sequence"/>
</dbReference>
<dbReference type="Pfam" id="PF00348">
    <property type="entry name" value="polyprenyl_synt"/>
    <property type="match status" value="1"/>
</dbReference>
<evidence type="ECO:0000313" key="5">
    <source>
        <dbReference type="EMBL" id="KAJ5465600.1"/>
    </source>
</evidence>
<dbReference type="AlphaFoldDB" id="A0A9W9WIJ7"/>
<dbReference type="InterPro" id="IPR033749">
    <property type="entry name" value="Polyprenyl_synt_CS"/>
</dbReference>
<organism evidence="5 6">
    <name type="scientific">Penicillium desertorum</name>
    <dbReference type="NCBI Taxonomy" id="1303715"/>
    <lineage>
        <taxon>Eukaryota</taxon>
        <taxon>Fungi</taxon>
        <taxon>Dikarya</taxon>
        <taxon>Ascomycota</taxon>
        <taxon>Pezizomycotina</taxon>
        <taxon>Eurotiomycetes</taxon>
        <taxon>Eurotiomycetidae</taxon>
        <taxon>Eurotiales</taxon>
        <taxon>Aspergillaceae</taxon>
        <taxon>Penicillium</taxon>
    </lineage>
</organism>
<dbReference type="GO" id="GO:0046872">
    <property type="term" value="F:metal ion binding"/>
    <property type="evidence" value="ECO:0007669"/>
    <property type="project" value="UniProtKB-KW"/>
</dbReference>
<accession>A0A9W9WIJ7</accession>
<evidence type="ECO:0000256" key="1">
    <source>
        <dbReference type="ARBA" id="ARBA00001946"/>
    </source>
</evidence>
<dbReference type="InterPro" id="IPR008949">
    <property type="entry name" value="Isoprenoid_synthase_dom_sf"/>
</dbReference>
<proteinExistence type="predicted"/>
<name>A0A9W9WIJ7_9EURO</name>
<dbReference type="OrthoDB" id="10257492at2759"/>
<dbReference type="InterPro" id="IPR000092">
    <property type="entry name" value="Polyprenyl_synt"/>
</dbReference>
<keyword evidence="6" id="KW-1185">Reference proteome</keyword>
<reference evidence="5" key="1">
    <citation type="submission" date="2022-12" db="EMBL/GenBank/DDBJ databases">
        <authorList>
            <person name="Petersen C."/>
        </authorList>
    </citation>
    <scope>NUCLEOTIDE SEQUENCE</scope>
    <source>
        <strain evidence="5">IBT 17660</strain>
    </source>
</reference>
<gene>
    <name evidence="5" type="ORF">N7530_009387</name>
</gene>
<dbReference type="PANTHER" id="PTHR11525:SF0">
    <property type="entry name" value="FARNESYL PYROPHOSPHATE SYNTHASE"/>
    <property type="match status" value="1"/>
</dbReference>
<evidence type="ECO:0008006" key="7">
    <source>
        <dbReference type="Google" id="ProtNLM"/>
    </source>
</evidence>
<protein>
    <recommendedName>
        <fullName evidence="7">Farnesyl diphosphate synthase</fullName>
    </recommendedName>
</protein>
<keyword evidence="2" id="KW-0808">Transferase</keyword>
<dbReference type="SUPFAM" id="SSF48576">
    <property type="entry name" value="Terpenoid synthases"/>
    <property type="match status" value="1"/>
</dbReference>
<dbReference type="GO" id="GO:0005737">
    <property type="term" value="C:cytoplasm"/>
    <property type="evidence" value="ECO:0007669"/>
    <property type="project" value="TreeGrafter"/>
</dbReference>
<dbReference type="InterPro" id="IPR039702">
    <property type="entry name" value="FPS1-like"/>
</dbReference>
<comment type="caution">
    <text evidence="5">The sequence shown here is derived from an EMBL/GenBank/DDBJ whole genome shotgun (WGS) entry which is preliminary data.</text>
</comment>
<reference evidence="5" key="2">
    <citation type="journal article" date="2023" name="IMA Fungus">
        <title>Comparative genomic study of the Penicillium genus elucidates a diverse pangenome and 15 lateral gene transfer events.</title>
        <authorList>
            <person name="Petersen C."/>
            <person name="Sorensen T."/>
            <person name="Nielsen M.R."/>
            <person name="Sondergaard T.E."/>
            <person name="Sorensen J.L."/>
            <person name="Fitzpatrick D.A."/>
            <person name="Frisvad J.C."/>
            <person name="Nielsen K.L."/>
        </authorList>
    </citation>
    <scope>NUCLEOTIDE SEQUENCE</scope>
    <source>
        <strain evidence="5">IBT 17660</strain>
    </source>
</reference>
<comment type="cofactor">
    <cofactor evidence="1">
        <name>Mg(2+)</name>
        <dbReference type="ChEBI" id="CHEBI:18420"/>
    </cofactor>
</comment>
<dbReference type="GO" id="GO:0004161">
    <property type="term" value="F:dimethylallyltranstransferase activity"/>
    <property type="evidence" value="ECO:0007669"/>
    <property type="project" value="TreeGrafter"/>
</dbReference>
<keyword evidence="3" id="KW-0479">Metal-binding</keyword>
<evidence type="ECO:0000256" key="2">
    <source>
        <dbReference type="ARBA" id="ARBA00022679"/>
    </source>
</evidence>
<dbReference type="Gene3D" id="1.10.600.10">
    <property type="entry name" value="Farnesyl Diphosphate Synthase"/>
    <property type="match status" value="1"/>
</dbReference>
<dbReference type="GO" id="GO:0045337">
    <property type="term" value="P:farnesyl diphosphate biosynthetic process"/>
    <property type="evidence" value="ECO:0007669"/>
    <property type="project" value="TreeGrafter"/>
</dbReference>
<sequence>MTDLEKFQAILPSLIRTLEEVLTLRRTPKAHVDHLLQCLDANLNGGKLNRGLTVVDTGHQLAQQPLSNEEFTQLGILSWLTEILHAAYLIWDDIIDGSGYRRGQPYWHRQEGVHMKSIPNILALSA</sequence>
<evidence type="ECO:0000256" key="4">
    <source>
        <dbReference type="ARBA" id="ARBA00022842"/>
    </source>
</evidence>
<evidence type="ECO:0000313" key="6">
    <source>
        <dbReference type="Proteomes" id="UP001147760"/>
    </source>
</evidence>
<dbReference type="EMBL" id="JAPWDO010000006">
    <property type="protein sequence ID" value="KAJ5465600.1"/>
    <property type="molecule type" value="Genomic_DNA"/>
</dbReference>
<dbReference type="GO" id="GO:0004337">
    <property type="term" value="F:(2E,6E)-farnesyl diphosphate synthase activity"/>
    <property type="evidence" value="ECO:0007669"/>
    <property type="project" value="TreeGrafter"/>
</dbReference>
<dbReference type="PROSITE" id="PS00723">
    <property type="entry name" value="POLYPRENYL_SYNTHASE_1"/>
    <property type="match status" value="1"/>
</dbReference>
<dbReference type="GO" id="GO:0046165">
    <property type="term" value="P:alcohol biosynthetic process"/>
    <property type="evidence" value="ECO:0007669"/>
    <property type="project" value="UniProtKB-ARBA"/>
</dbReference>
<dbReference type="PANTHER" id="PTHR11525">
    <property type="entry name" value="FARNESYL-PYROPHOSPHATE SYNTHETASE"/>
    <property type="match status" value="1"/>
</dbReference>
<keyword evidence="4" id="KW-0460">Magnesium</keyword>